<reference evidence="1 2" key="2">
    <citation type="submission" date="2007-08" db="EMBL/GenBank/DDBJ databases">
        <authorList>
            <person name="Fulton L."/>
            <person name="Clifton S."/>
            <person name="Fulton B."/>
            <person name="Xu J."/>
            <person name="Minx P."/>
            <person name="Pepin K.H."/>
            <person name="Johnson M."/>
            <person name="Thiruvilangam P."/>
            <person name="Bhonagiri V."/>
            <person name="Nash W.E."/>
            <person name="Wang C."/>
            <person name="Mardis E.R."/>
            <person name="Wilson R.K."/>
        </authorList>
    </citation>
    <scope>NUCLEOTIDE SEQUENCE [LARGE SCALE GENOMIC DNA]</scope>
    <source>
        <strain evidence="1 2">DSM 753</strain>
    </source>
</reference>
<evidence type="ECO:0000313" key="1">
    <source>
        <dbReference type="EMBL" id="EDO61020.1"/>
    </source>
</evidence>
<protein>
    <submittedName>
        <fullName evidence="1">Uncharacterized protein</fullName>
    </submittedName>
</protein>
<name>A7VVM0_9FIRM</name>
<comment type="caution">
    <text evidence="1">The sequence shown here is derived from an EMBL/GenBank/DDBJ whole genome shotgun (WGS) entry which is preliminary data.</text>
</comment>
<dbReference type="AlphaFoldDB" id="A7VVM0"/>
<sequence length="35" mass="3846">MTPDKHQGERVRRPRSAAALLAVSFCPQMGFYPAG</sequence>
<accession>A7VVM0</accession>
<dbReference type="EMBL" id="ABCB02000019">
    <property type="protein sequence ID" value="EDO61020.1"/>
    <property type="molecule type" value="Genomic_DNA"/>
</dbReference>
<reference evidence="1 2" key="1">
    <citation type="submission" date="2007-08" db="EMBL/GenBank/DDBJ databases">
        <title>Draft genome sequence of Clostridium leptum (DSM 753).</title>
        <authorList>
            <person name="Sudarsanam P."/>
            <person name="Ley R."/>
            <person name="Guruge J."/>
            <person name="Turnbaugh P.J."/>
            <person name="Mahowald M."/>
            <person name="Liep D."/>
            <person name="Gordon J."/>
        </authorList>
    </citation>
    <scope>NUCLEOTIDE SEQUENCE [LARGE SCALE GENOMIC DNA]</scope>
    <source>
        <strain evidence="1 2">DSM 753</strain>
    </source>
</reference>
<dbReference type="HOGENOM" id="CLU_3364274_0_0_9"/>
<gene>
    <name evidence="1" type="ORF">CLOLEP_02632</name>
</gene>
<organism evidence="1 2">
    <name type="scientific">[Clostridium] leptum DSM 753</name>
    <dbReference type="NCBI Taxonomy" id="428125"/>
    <lineage>
        <taxon>Bacteria</taxon>
        <taxon>Bacillati</taxon>
        <taxon>Bacillota</taxon>
        <taxon>Clostridia</taxon>
        <taxon>Eubacteriales</taxon>
        <taxon>Oscillospiraceae</taxon>
        <taxon>Oscillospiraceae incertae sedis</taxon>
    </lineage>
</organism>
<dbReference type="Proteomes" id="UP000003490">
    <property type="component" value="Unassembled WGS sequence"/>
</dbReference>
<proteinExistence type="predicted"/>
<evidence type="ECO:0000313" key="2">
    <source>
        <dbReference type="Proteomes" id="UP000003490"/>
    </source>
</evidence>